<dbReference type="Gene3D" id="1.10.357.10">
    <property type="entry name" value="Tetracycline Repressor, domain 2"/>
    <property type="match status" value="1"/>
</dbReference>
<evidence type="ECO:0000259" key="3">
    <source>
        <dbReference type="PROSITE" id="PS50977"/>
    </source>
</evidence>
<keyword evidence="1 2" id="KW-0238">DNA-binding</keyword>
<accession>A0ABN3VK52</accession>
<evidence type="ECO:0000313" key="4">
    <source>
        <dbReference type="EMBL" id="GAA2811073.1"/>
    </source>
</evidence>
<dbReference type="InterPro" id="IPR041678">
    <property type="entry name" value="TetR_C_16"/>
</dbReference>
<dbReference type="SUPFAM" id="SSF48498">
    <property type="entry name" value="Tetracyclin repressor-like, C-terminal domain"/>
    <property type="match status" value="1"/>
</dbReference>
<protein>
    <submittedName>
        <fullName evidence="4">TetR family transcriptional regulator</fullName>
    </submittedName>
</protein>
<dbReference type="InterPro" id="IPR009057">
    <property type="entry name" value="Homeodomain-like_sf"/>
</dbReference>
<dbReference type="InterPro" id="IPR036271">
    <property type="entry name" value="Tet_transcr_reg_TetR-rel_C_sf"/>
</dbReference>
<dbReference type="Pfam" id="PF17920">
    <property type="entry name" value="TetR_C_16"/>
    <property type="match status" value="1"/>
</dbReference>
<gene>
    <name evidence="4" type="ORF">GCM10010470_53020</name>
</gene>
<keyword evidence="5" id="KW-1185">Reference proteome</keyword>
<evidence type="ECO:0000256" key="1">
    <source>
        <dbReference type="ARBA" id="ARBA00023125"/>
    </source>
</evidence>
<dbReference type="SUPFAM" id="SSF46689">
    <property type="entry name" value="Homeodomain-like"/>
    <property type="match status" value="1"/>
</dbReference>
<dbReference type="Gene3D" id="1.10.10.60">
    <property type="entry name" value="Homeodomain-like"/>
    <property type="match status" value="1"/>
</dbReference>
<reference evidence="4 5" key="1">
    <citation type="journal article" date="2019" name="Int. J. Syst. Evol. Microbiol.">
        <title>The Global Catalogue of Microorganisms (GCM) 10K type strain sequencing project: providing services to taxonomists for standard genome sequencing and annotation.</title>
        <authorList>
            <consortium name="The Broad Institute Genomics Platform"/>
            <consortium name="The Broad Institute Genome Sequencing Center for Infectious Disease"/>
            <person name="Wu L."/>
            <person name="Ma J."/>
        </authorList>
    </citation>
    <scope>NUCLEOTIDE SEQUENCE [LARGE SCALE GENOMIC DNA]</scope>
    <source>
        <strain evidence="4 5">JCM 9383</strain>
    </source>
</reference>
<dbReference type="Proteomes" id="UP001500979">
    <property type="component" value="Unassembled WGS sequence"/>
</dbReference>
<sequence>MSDMTTDETTGADTKGERTRRRILLAARKTFATVGYERATIRAIAAAADADKSSVIKYFGNKQQLFREAVHWDIPIDELTAVDTGITAEQQIRAMLEGWAKDPISPMSVLLRASMTSEEAAEMLREHVTANSVDAIAKHMGHLPDARLRAGVYSAMMMGLASGRYLLRFPDLAEADLEDVIRVAAPVIRTLIDPDPKQAKTRR</sequence>
<dbReference type="PRINTS" id="PR00455">
    <property type="entry name" value="HTHTETR"/>
</dbReference>
<dbReference type="PROSITE" id="PS50977">
    <property type="entry name" value="HTH_TETR_2"/>
    <property type="match status" value="1"/>
</dbReference>
<evidence type="ECO:0000256" key="2">
    <source>
        <dbReference type="PROSITE-ProRule" id="PRU00335"/>
    </source>
</evidence>
<dbReference type="EMBL" id="BAAAUX010000023">
    <property type="protein sequence ID" value="GAA2811073.1"/>
    <property type="molecule type" value="Genomic_DNA"/>
</dbReference>
<name>A0ABN3VK52_9PSEU</name>
<dbReference type="Pfam" id="PF00440">
    <property type="entry name" value="TetR_N"/>
    <property type="match status" value="1"/>
</dbReference>
<dbReference type="InterPro" id="IPR001647">
    <property type="entry name" value="HTH_TetR"/>
</dbReference>
<dbReference type="PANTHER" id="PTHR30055">
    <property type="entry name" value="HTH-TYPE TRANSCRIPTIONAL REGULATOR RUTR"/>
    <property type="match status" value="1"/>
</dbReference>
<evidence type="ECO:0000313" key="5">
    <source>
        <dbReference type="Proteomes" id="UP001500979"/>
    </source>
</evidence>
<dbReference type="PANTHER" id="PTHR30055:SF235">
    <property type="entry name" value="TRANSCRIPTIONAL REGULATORY PROTEIN"/>
    <property type="match status" value="1"/>
</dbReference>
<proteinExistence type="predicted"/>
<organism evidence="4 5">
    <name type="scientific">Saccharopolyspora taberi</name>
    <dbReference type="NCBI Taxonomy" id="60895"/>
    <lineage>
        <taxon>Bacteria</taxon>
        <taxon>Bacillati</taxon>
        <taxon>Actinomycetota</taxon>
        <taxon>Actinomycetes</taxon>
        <taxon>Pseudonocardiales</taxon>
        <taxon>Pseudonocardiaceae</taxon>
        <taxon>Saccharopolyspora</taxon>
    </lineage>
</organism>
<comment type="caution">
    <text evidence="4">The sequence shown here is derived from an EMBL/GenBank/DDBJ whole genome shotgun (WGS) entry which is preliminary data.</text>
</comment>
<feature type="DNA-binding region" description="H-T-H motif" evidence="2">
    <location>
        <begin position="40"/>
        <end position="59"/>
    </location>
</feature>
<feature type="domain" description="HTH tetR-type" evidence="3">
    <location>
        <begin position="17"/>
        <end position="77"/>
    </location>
</feature>
<dbReference type="InterPro" id="IPR050109">
    <property type="entry name" value="HTH-type_TetR-like_transc_reg"/>
</dbReference>